<gene>
    <name evidence="1" type="ORF">HNQ88_001617</name>
</gene>
<organism evidence="1 2">
    <name type="scientific">Aureibacter tunicatorum</name>
    <dbReference type="NCBI Taxonomy" id="866807"/>
    <lineage>
        <taxon>Bacteria</taxon>
        <taxon>Pseudomonadati</taxon>
        <taxon>Bacteroidota</taxon>
        <taxon>Cytophagia</taxon>
        <taxon>Cytophagales</taxon>
        <taxon>Persicobacteraceae</taxon>
        <taxon>Aureibacter</taxon>
    </lineage>
</organism>
<name>A0AAE3XL94_9BACT</name>
<sequence length="82" mass="9704">MNHFSPQLQSVYALIHDNSKPSRLTHILLSLQFIKQRILWVYLKCNFLNLLFIEMNYQSYKQVPHIGEIYGIRVIGTLTIIE</sequence>
<keyword evidence="2" id="KW-1185">Reference proteome</keyword>
<dbReference type="AlphaFoldDB" id="A0AAE3XL94"/>
<dbReference type="Proteomes" id="UP001185092">
    <property type="component" value="Unassembled WGS sequence"/>
</dbReference>
<evidence type="ECO:0000313" key="2">
    <source>
        <dbReference type="Proteomes" id="UP001185092"/>
    </source>
</evidence>
<dbReference type="EMBL" id="JAVDQD010000002">
    <property type="protein sequence ID" value="MDR6238580.1"/>
    <property type="molecule type" value="Genomic_DNA"/>
</dbReference>
<reference evidence="1" key="1">
    <citation type="submission" date="2023-07" db="EMBL/GenBank/DDBJ databases">
        <title>Genomic Encyclopedia of Type Strains, Phase IV (KMG-IV): sequencing the most valuable type-strain genomes for metagenomic binning, comparative biology and taxonomic classification.</title>
        <authorList>
            <person name="Goeker M."/>
        </authorList>
    </citation>
    <scope>NUCLEOTIDE SEQUENCE</scope>
    <source>
        <strain evidence="1">DSM 26174</strain>
    </source>
</reference>
<proteinExistence type="predicted"/>
<evidence type="ECO:0000313" key="1">
    <source>
        <dbReference type="EMBL" id="MDR6238580.1"/>
    </source>
</evidence>
<comment type="caution">
    <text evidence="1">The sequence shown here is derived from an EMBL/GenBank/DDBJ whole genome shotgun (WGS) entry which is preliminary data.</text>
</comment>
<accession>A0AAE3XL94</accession>
<protein>
    <submittedName>
        <fullName evidence="1">Uncharacterized protein</fullName>
    </submittedName>
</protein>